<proteinExistence type="predicted"/>
<dbReference type="AlphaFoldDB" id="A0A557PH87"/>
<reference evidence="2 3" key="1">
    <citation type="submission" date="2019-07" db="EMBL/GenBank/DDBJ databases">
        <title>The draft genome sequence of Vibrio algivorus M1486.</title>
        <authorList>
            <person name="Meng X."/>
        </authorList>
    </citation>
    <scope>NUCLEOTIDE SEQUENCE [LARGE SCALE GENOMIC DNA]</scope>
    <source>
        <strain evidence="2 3">M1486</strain>
    </source>
</reference>
<dbReference type="InterPro" id="IPR003593">
    <property type="entry name" value="AAA+_ATPase"/>
</dbReference>
<name>A0A557PH87_9VIBR</name>
<evidence type="ECO:0000313" key="3">
    <source>
        <dbReference type="Proteomes" id="UP000319828"/>
    </source>
</evidence>
<dbReference type="EMBL" id="VMKJ01000001">
    <property type="protein sequence ID" value="TVO40016.1"/>
    <property type="molecule type" value="Genomic_DNA"/>
</dbReference>
<evidence type="ECO:0000259" key="1">
    <source>
        <dbReference type="SMART" id="SM00382"/>
    </source>
</evidence>
<feature type="domain" description="AAA+ ATPase" evidence="1">
    <location>
        <begin position="174"/>
        <end position="365"/>
    </location>
</feature>
<dbReference type="InterPro" id="IPR027417">
    <property type="entry name" value="P-loop_NTPase"/>
</dbReference>
<dbReference type="Gene3D" id="3.40.50.300">
    <property type="entry name" value="P-loop containing nucleotide triphosphate hydrolases"/>
    <property type="match status" value="1"/>
</dbReference>
<dbReference type="Proteomes" id="UP000319828">
    <property type="component" value="Unassembled WGS sequence"/>
</dbReference>
<accession>A0A557PH87</accession>
<dbReference type="OrthoDB" id="9783370at2"/>
<comment type="caution">
    <text evidence="2">The sequence shown here is derived from an EMBL/GenBank/DDBJ whole genome shotgun (WGS) entry which is preliminary data.</text>
</comment>
<gene>
    <name evidence="2" type="ORF">FOF44_00730</name>
</gene>
<sequence length="451" mass="51016">MQLSKTPETDGHAPVNPPQMATSLEGLGVPTYVAEALLLKLLNIEPKINLLQLTQKLAISSNLIQLLINQLREHGYIEVLQPDSLKTPVNGAQGLNSSILRYQLTTSGEAQAKAALKKDGYVGPVPVPLRDYQYMAKQQSLRHSPITQDLLREALNDVYGADQYVDLIGPAINSGRAILFYGDPGTGKSYIANRIIRSLNTPIYIPYAVFVSGNIVRLFTPQHHHELAPSSEQAEIFFNQHHDRRWVLCSRPLVQVGGELTMNMLEVSKCEATGAWLAPLQMMANNGIFIIDDFGRQAMPTDRLLNRWIVPMEYQIDYLSLPNGQQATIPFVTTLIFSTNLTPREIGDPAFLRRLGYKVHFPPLEILDYKALWQAQCELQNFLYDDAPLQHLLSLHKRDQVAYYPCIPKDITRICHDLIVYKKLETRLTPVLVESAWQIYFSDEQLKRMTL</sequence>
<dbReference type="RefSeq" id="WP_144229756.1">
    <property type="nucleotide sequence ID" value="NZ_CANNCB010000004.1"/>
</dbReference>
<protein>
    <submittedName>
        <fullName evidence="2">AAA family ATPase</fullName>
    </submittedName>
</protein>
<dbReference type="CDD" id="cd00009">
    <property type="entry name" value="AAA"/>
    <property type="match status" value="1"/>
</dbReference>
<evidence type="ECO:0000313" key="2">
    <source>
        <dbReference type="EMBL" id="TVO40016.1"/>
    </source>
</evidence>
<dbReference type="SUPFAM" id="SSF52540">
    <property type="entry name" value="P-loop containing nucleoside triphosphate hydrolases"/>
    <property type="match status" value="1"/>
</dbReference>
<organism evidence="2 3">
    <name type="scientific">Vibrio algivorus</name>
    <dbReference type="NCBI Taxonomy" id="1667024"/>
    <lineage>
        <taxon>Bacteria</taxon>
        <taxon>Pseudomonadati</taxon>
        <taxon>Pseudomonadota</taxon>
        <taxon>Gammaproteobacteria</taxon>
        <taxon>Vibrionales</taxon>
        <taxon>Vibrionaceae</taxon>
        <taxon>Vibrio</taxon>
    </lineage>
</organism>
<dbReference type="SMART" id="SM00382">
    <property type="entry name" value="AAA"/>
    <property type="match status" value="1"/>
</dbReference>